<proteinExistence type="predicted"/>
<dbReference type="AlphaFoldDB" id="E3M0K5"/>
<sequence length="637" mass="74746">MGDSSKPTTSTTIYTTTDSQHKCYLFKHLTFQLYSELRIRMGSFVWVLTPHQASRDGRHGFDIEVKVTGLKSGEYLTSEFSFQQPGNVKQVFENSFDCFRNTFFYRNALTCPMASGENGIVSTRYSHYRFLRHKDSDEPNDLEEADDWISTIPLEWNTSGEAPVFNDLNIDFIDTVYAAEERKNSFMYYFVVEAAQKTTYAPYRPQLCWPKATKTAKYLNNKWISVDGNWFHKWPKFNKFMENVDLLAPDDYEDLLDILGTYYHSWNIDHFRLQEIVRAAEKFGFFDFPQKMITMGNVDMYFSSMRSVLLAPTDHPLLSVKENVSKKIYEENYGVTVKMIDHQDHGGHPVYNSFKTKNGMNWTVNLHRKSYSGQEYLCVSLILNGPYKPDENQLWRVEFGPLKHSSLGRLPKKVHERVLNTVQRTIVFPTCWLWSDVLRDMGQNGPFNFTFRTACSALSGWKFSTVSGKQGVTGVTDAEIQCKDGNIVAVNKSVRSKTEDFELVFFFQYLQWTCRALREWVPMPNKPNRMEMNNLEFEEFVHFLDHLYHVSKVYTMDIWKRVFKVAQIMNCDRVTDQFERTCVRTNVKNVNDMKFNDNYSLEFLKFNVEMRDQLEMESIDEYLHRSKEPVVNHFENS</sequence>
<dbReference type="OrthoDB" id="5775938at2759"/>
<name>E3M0K5_CAERE</name>
<reference evidence="1" key="1">
    <citation type="submission" date="2007-07" db="EMBL/GenBank/DDBJ databases">
        <title>PCAP assembly of the Caenorhabditis remanei genome.</title>
        <authorList>
            <consortium name="The Caenorhabditis remanei Sequencing Consortium"/>
            <person name="Wilson R.K."/>
        </authorList>
    </citation>
    <scope>NUCLEOTIDE SEQUENCE [LARGE SCALE GENOMIC DNA]</scope>
    <source>
        <strain evidence="1">PB4641</strain>
    </source>
</reference>
<evidence type="ECO:0000313" key="2">
    <source>
        <dbReference type="Proteomes" id="UP000008281"/>
    </source>
</evidence>
<dbReference type="Proteomes" id="UP000008281">
    <property type="component" value="Unassembled WGS sequence"/>
</dbReference>
<dbReference type="HOGENOM" id="CLU_033014_0_0_1"/>
<dbReference type="InParanoid" id="E3M0K5"/>
<gene>
    <name evidence="1" type="ORF">CRE_05654</name>
</gene>
<dbReference type="OMA" id="YHSWNID"/>
<protein>
    <submittedName>
        <fullName evidence="1">Uncharacterized protein</fullName>
    </submittedName>
</protein>
<dbReference type="eggNOG" id="ENOG502TG3D">
    <property type="taxonomic scope" value="Eukaryota"/>
</dbReference>
<evidence type="ECO:0000313" key="1">
    <source>
        <dbReference type="EMBL" id="EFO87875.1"/>
    </source>
</evidence>
<accession>E3M0K5</accession>
<keyword evidence="2" id="KW-1185">Reference proteome</keyword>
<dbReference type="EMBL" id="DS268420">
    <property type="protein sequence ID" value="EFO87875.1"/>
    <property type="molecule type" value="Genomic_DNA"/>
</dbReference>
<organism evidence="2">
    <name type="scientific">Caenorhabditis remanei</name>
    <name type="common">Caenorhabditis vulgaris</name>
    <dbReference type="NCBI Taxonomy" id="31234"/>
    <lineage>
        <taxon>Eukaryota</taxon>
        <taxon>Metazoa</taxon>
        <taxon>Ecdysozoa</taxon>
        <taxon>Nematoda</taxon>
        <taxon>Chromadorea</taxon>
        <taxon>Rhabditida</taxon>
        <taxon>Rhabditina</taxon>
        <taxon>Rhabditomorpha</taxon>
        <taxon>Rhabditoidea</taxon>
        <taxon>Rhabditidae</taxon>
        <taxon>Peloderinae</taxon>
        <taxon>Caenorhabditis</taxon>
    </lineage>
</organism>